<dbReference type="Pfam" id="PF11756">
    <property type="entry name" value="YgbA_NO"/>
    <property type="match status" value="1"/>
</dbReference>
<reference evidence="1" key="1">
    <citation type="submission" date="2024-06" db="EMBL/GenBank/DDBJ databases">
        <title>A Novel Isolate, Dehalogenimonas sp. Strain 4OHTPN, Dechlorinates Aromatic 4 Hydroxy chlorothalonil by a Novel Reductive Dehalogenase.</title>
        <authorList>
            <person name="Liu G."/>
        </authorList>
    </citation>
    <scope>NUCLEOTIDE SEQUENCE</scope>
    <source>
        <strain evidence="1">4OHTPN</strain>
    </source>
</reference>
<protein>
    <submittedName>
        <fullName evidence="1">Nitrous oxide-stimulated promoter family protein</fullName>
    </submittedName>
</protein>
<gene>
    <name evidence="1" type="ORF">ABV300_08235</name>
</gene>
<dbReference type="InterPro" id="IPR020483">
    <property type="entry name" value="Uncharacterised_YgbA"/>
</dbReference>
<proteinExistence type="predicted"/>
<name>A0AAU8GBL5_9CHLR</name>
<sequence>MQKNIPFDRSRPRLKREALTVRTMISMHCRDRHPGSGLCVECRDLEKYALDRLRHCPFGEEKTVCSLCPVHCYKPVMRQKVREVMRYAGPRMMTRHPLMAVSHLLDKRRKEPLKTLNVDA</sequence>
<evidence type="ECO:0000313" key="1">
    <source>
        <dbReference type="EMBL" id="XCH33125.1"/>
    </source>
</evidence>
<organism evidence="1">
    <name type="scientific">Dehalogenimonas sp. 4OHTPN</name>
    <dbReference type="NCBI Taxonomy" id="3166643"/>
    <lineage>
        <taxon>Bacteria</taxon>
        <taxon>Bacillati</taxon>
        <taxon>Chloroflexota</taxon>
        <taxon>Dehalococcoidia</taxon>
        <taxon>Dehalococcoidales</taxon>
        <taxon>Dehalococcoidaceae</taxon>
        <taxon>Dehalogenimonas</taxon>
    </lineage>
</organism>
<dbReference type="EMBL" id="CP159307">
    <property type="protein sequence ID" value="XCH33125.1"/>
    <property type="molecule type" value="Genomic_DNA"/>
</dbReference>
<dbReference type="NCBIfam" id="NF007714">
    <property type="entry name" value="PRK10410.1-2"/>
    <property type="match status" value="1"/>
</dbReference>
<accession>A0AAU8GBL5</accession>
<dbReference type="RefSeq" id="WP_353714374.1">
    <property type="nucleotide sequence ID" value="NZ_CP159307.1"/>
</dbReference>
<dbReference type="AlphaFoldDB" id="A0AAU8GBL5"/>